<evidence type="ECO:0000256" key="15">
    <source>
        <dbReference type="PROSITE-ProRule" id="PRU10141"/>
    </source>
</evidence>
<dbReference type="GO" id="GO:0046872">
    <property type="term" value="F:metal ion binding"/>
    <property type="evidence" value="ECO:0007669"/>
    <property type="project" value="UniProtKB-KW"/>
</dbReference>
<keyword evidence="9" id="KW-0418">Kinase</keyword>
<evidence type="ECO:0000256" key="12">
    <source>
        <dbReference type="ARBA" id="ARBA00024334"/>
    </source>
</evidence>
<dbReference type="EMBL" id="AWWV01010397">
    <property type="protein sequence ID" value="OMO79419.1"/>
    <property type="molecule type" value="Genomic_DNA"/>
</dbReference>
<keyword evidence="7" id="KW-0677">Repeat</keyword>
<keyword evidence="6" id="KW-0479">Metal-binding</keyword>
<dbReference type="PROSITE" id="PS00107">
    <property type="entry name" value="PROTEIN_KINASE_ATP"/>
    <property type="match status" value="1"/>
</dbReference>
<dbReference type="AlphaFoldDB" id="A0A1R3IA18"/>
<comment type="catalytic activity">
    <reaction evidence="14">
        <text>L-seryl-[protein] + ATP = O-phospho-L-seryl-[protein] + ADP + H(+)</text>
        <dbReference type="Rhea" id="RHEA:17989"/>
        <dbReference type="Rhea" id="RHEA-COMP:9863"/>
        <dbReference type="Rhea" id="RHEA-COMP:11604"/>
        <dbReference type="ChEBI" id="CHEBI:15378"/>
        <dbReference type="ChEBI" id="CHEBI:29999"/>
        <dbReference type="ChEBI" id="CHEBI:30616"/>
        <dbReference type="ChEBI" id="CHEBI:83421"/>
        <dbReference type="ChEBI" id="CHEBI:456216"/>
        <dbReference type="EC" id="2.7.11.1"/>
    </reaction>
</comment>
<comment type="caution">
    <text evidence="17">The sequence shown here is derived from an EMBL/GenBank/DDBJ whole genome shotgun (WGS) entry which is preliminary data.</text>
</comment>
<dbReference type="PROSITE" id="PS00108">
    <property type="entry name" value="PROTEIN_KINASE_ST"/>
    <property type="match status" value="1"/>
</dbReference>
<dbReference type="SUPFAM" id="SSF56112">
    <property type="entry name" value="Protein kinase-like (PK-like)"/>
    <property type="match status" value="1"/>
</dbReference>
<dbReference type="InterPro" id="IPR050205">
    <property type="entry name" value="CDPK_Ser/Thr_kinases"/>
</dbReference>
<comment type="similarity">
    <text evidence="12">Belongs to the protein kinase superfamily. Ser/Thr protein kinase family. CDPK subfamily.</text>
</comment>
<evidence type="ECO:0000256" key="8">
    <source>
        <dbReference type="ARBA" id="ARBA00022741"/>
    </source>
</evidence>
<dbReference type="GO" id="GO:0005524">
    <property type="term" value="F:ATP binding"/>
    <property type="evidence" value="ECO:0007669"/>
    <property type="project" value="UniProtKB-UniRule"/>
</dbReference>
<dbReference type="PANTHER" id="PTHR24349">
    <property type="entry name" value="SERINE/THREONINE-PROTEIN KINASE"/>
    <property type="match status" value="1"/>
</dbReference>
<evidence type="ECO:0000313" key="17">
    <source>
        <dbReference type="EMBL" id="OMO79419.1"/>
    </source>
</evidence>
<keyword evidence="4" id="KW-0597">Phosphoprotein</keyword>
<reference evidence="17 18" key="1">
    <citation type="submission" date="2013-09" db="EMBL/GenBank/DDBJ databases">
        <title>Corchorus capsularis genome sequencing.</title>
        <authorList>
            <person name="Alam M."/>
            <person name="Haque M.S."/>
            <person name="Islam M.S."/>
            <person name="Emdad E.M."/>
            <person name="Islam M.M."/>
            <person name="Ahmed B."/>
            <person name="Halim A."/>
            <person name="Hossen Q.M.M."/>
            <person name="Hossain M.Z."/>
            <person name="Ahmed R."/>
            <person name="Khan M.M."/>
            <person name="Islam R."/>
            <person name="Rashid M.M."/>
            <person name="Khan S.A."/>
            <person name="Rahman M.S."/>
            <person name="Alam M."/>
        </authorList>
    </citation>
    <scope>NUCLEOTIDE SEQUENCE [LARGE SCALE GENOMIC DNA]</scope>
    <source>
        <strain evidence="18">cv. CVL-1</strain>
        <tissue evidence="17">Whole seedling</tissue>
    </source>
</reference>
<evidence type="ECO:0000256" key="6">
    <source>
        <dbReference type="ARBA" id="ARBA00022723"/>
    </source>
</evidence>
<keyword evidence="3" id="KW-0723">Serine/threonine-protein kinase</keyword>
<evidence type="ECO:0000256" key="4">
    <source>
        <dbReference type="ARBA" id="ARBA00022553"/>
    </source>
</evidence>
<evidence type="ECO:0000313" key="18">
    <source>
        <dbReference type="Proteomes" id="UP000188268"/>
    </source>
</evidence>
<dbReference type="OrthoDB" id="40902at2759"/>
<dbReference type="Gene3D" id="3.30.200.20">
    <property type="entry name" value="Phosphorylase Kinase, domain 1"/>
    <property type="match status" value="1"/>
</dbReference>
<evidence type="ECO:0000256" key="5">
    <source>
        <dbReference type="ARBA" id="ARBA00022679"/>
    </source>
</evidence>
<evidence type="ECO:0000256" key="7">
    <source>
        <dbReference type="ARBA" id="ARBA00022737"/>
    </source>
</evidence>
<dbReference type="Proteomes" id="UP000188268">
    <property type="component" value="Unassembled WGS sequence"/>
</dbReference>
<keyword evidence="11 15" id="KW-0067">ATP-binding</keyword>
<dbReference type="Gene3D" id="1.10.510.10">
    <property type="entry name" value="Transferase(Phosphotransferase) domain 1"/>
    <property type="match status" value="1"/>
</dbReference>
<dbReference type="SMART" id="SM00220">
    <property type="entry name" value="S_TKc"/>
    <property type="match status" value="1"/>
</dbReference>
<protein>
    <recommendedName>
        <fullName evidence="2">non-specific serine/threonine protein kinase</fullName>
        <ecNumber evidence="2">2.7.11.1</ecNumber>
    </recommendedName>
</protein>
<organism evidence="17 18">
    <name type="scientific">Corchorus capsularis</name>
    <name type="common">Jute</name>
    <dbReference type="NCBI Taxonomy" id="210143"/>
    <lineage>
        <taxon>Eukaryota</taxon>
        <taxon>Viridiplantae</taxon>
        <taxon>Streptophyta</taxon>
        <taxon>Embryophyta</taxon>
        <taxon>Tracheophyta</taxon>
        <taxon>Spermatophyta</taxon>
        <taxon>Magnoliopsida</taxon>
        <taxon>eudicotyledons</taxon>
        <taxon>Gunneridae</taxon>
        <taxon>Pentapetalae</taxon>
        <taxon>rosids</taxon>
        <taxon>malvids</taxon>
        <taxon>Malvales</taxon>
        <taxon>Malvaceae</taxon>
        <taxon>Grewioideae</taxon>
        <taxon>Apeibeae</taxon>
        <taxon>Corchorus</taxon>
    </lineage>
</organism>
<name>A0A1R3IA18_COCAP</name>
<dbReference type="InterPro" id="IPR000719">
    <property type="entry name" value="Prot_kinase_dom"/>
</dbReference>
<dbReference type="Gramene" id="OMO79419">
    <property type="protein sequence ID" value="OMO79419"/>
    <property type="gene ID" value="CCACVL1_13688"/>
</dbReference>
<dbReference type="InterPro" id="IPR008271">
    <property type="entry name" value="Ser/Thr_kinase_AS"/>
</dbReference>
<proteinExistence type="inferred from homology"/>
<keyword evidence="10" id="KW-0106">Calcium</keyword>
<dbReference type="GO" id="GO:0004674">
    <property type="term" value="F:protein serine/threonine kinase activity"/>
    <property type="evidence" value="ECO:0007669"/>
    <property type="project" value="UniProtKB-KW"/>
</dbReference>
<evidence type="ECO:0000256" key="2">
    <source>
        <dbReference type="ARBA" id="ARBA00012513"/>
    </source>
</evidence>
<evidence type="ECO:0000256" key="10">
    <source>
        <dbReference type="ARBA" id="ARBA00022837"/>
    </source>
</evidence>
<keyword evidence="18" id="KW-1185">Reference proteome</keyword>
<accession>A0A1R3IA18</accession>
<dbReference type="EC" id="2.7.11.1" evidence="2"/>
<dbReference type="CDD" id="cd05117">
    <property type="entry name" value="STKc_CAMK"/>
    <property type="match status" value="1"/>
</dbReference>
<dbReference type="FunFam" id="1.10.510.10:FF:000668">
    <property type="entry name" value="Phosphoenolpyruvate carboxylase kinase"/>
    <property type="match status" value="1"/>
</dbReference>
<comment type="catalytic activity">
    <reaction evidence="13">
        <text>L-threonyl-[protein] + ATP = O-phospho-L-threonyl-[protein] + ADP + H(+)</text>
        <dbReference type="Rhea" id="RHEA:46608"/>
        <dbReference type="Rhea" id="RHEA-COMP:11060"/>
        <dbReference type="Rhea" id="RHEA-COMP:11605"/>
        <dbReference type="ChEBI" id="CHEBI:15378"/>
        <dbReference type="ChEBI" id="CHEBI:30013"/>
        <dbReference type="ChEBI" id="CHEBI:30616"/>
        <dbReference type="ChEBI" id="CHEBI:61977"/>
        <dbReference type="ChEBI" id="CHEBI:456216"/>
        <dbReference type="EC" id="2.7.11.1"/>
    </reaction>
</comment>
<dbReference type="Pfam" id="PF00069">
    <property type="entry name" value="Pkinase"/>
    <property type="match status" value="1"/>
</dbReference>
<dbReference type="InterPro" id="IPR017441">
    <property type="entry name" value="Protein_kinase_ATP_BS"/>
</dbReference>
<keyword evidence="8 15" id="KW-0547">Nucleotide-binding</keyword>
<evidence type="ECO:0000256" key="11">
    <source>
        <dbReference type="ARBA" id="ARBA00022840"/>
    </source>
</evidence>
<gene>
    <name evidence="17" type="ORF">CCACVL1_13688</name>
</gene>
<evidence type="ECO:0000256" key="14">
    <source>
        <dbReference type="ARBA" id="ARBA00048679"/>
    </source>
</evidence>
<comment type="similarity">
    <text evidence="1">Belongs to the protein kinase superfamily. CAMK Ser/Thr protein kinase family. CaMK subfamily.</text>
</comment>
<evidence type="ECO:0000256" key="9">
    <source>
        <dbReference type="ARBA" id="ARBA00022777"/>
    </source>
</evidence>
<dbReference type="FunFam" id="3.30.200.20:FF:000004">
    <property type="entry name" value="Calcium-dependent protein kinase 1"/>
    <property type="match status" value="1"/>
</dbReference>
<dbReference type="PROSITE" id="PS50011">
    <property type="entry name" value="PROTEIN_KINASE_DOM"/>
    <property type="match status" value="1"/>
</dbReference>
<dbReference type="STRING" id="210143.A0A1R3IA18"/>
<feature type="binding site" evidence="15">
    <location>
        <position position="75"/>
    </location>
    <ligand>
        <name>ATP</name>
        <dbReference type="ChEBI" id="CHEBI:30616"/>
    </ligand>
</feature>
<evidence type="ECO:0000256" key="1">
    <source>
        <dbReference type="ARBA" id="ARBA00005354"/>
    </source>
</evidence>
<evidence type="ECO:0000256" key="13">
    <source>
        <dbReference type="ARBA" id="ARBA00047899"/>
    </source>
</evidence>
<evidence type="ECO:0000259" key="16">
    <source>
        <dbReference type="PROSITE" id="PS50011"/>
    </source>
</evidence>
<keyword evidence="5" id="KW-0808">Transferase</keyword>
<evidence type="ECO:0000256" key="3">
    <source>
        <dbReference type="ARBA" id="ARBA00022527"/>
    </source>
</evidence>
<sequence length="788" mass="85509">MEIATRDDISLSSIQFRNFFKVANLTKTILDTTQFSNLRDRYVLGEQLGWGQFGVIRACSDKLTSEVLACKSIAKDRLVTSDDFCSIKLEIEIMTRLSGHPNVVDLKAVYEDEDFVHLVMELCAGGELFHQLEKYGRFSELEARVIFKHLMQVVKYCHDNGIVHRDLKPENILLATKSSSSPIKLADFGLATYIKQGKSLHGTVGSPFYIAPEVLAGGYNQAADVWSAGVILYILLSGMPPFGGKTKSKIFDAVRAAELKFPPDPWDRISVSARNLITGMLCVDPSKRLTAANVLAHPWVEDCRQIAQESFKHGNLNCRELEVEEVSFSIPFIERNLDYSFGEGSPMSANGQPGTPAFTCKSSFSSFLVEEGSPCSESVGFSFSSCCQSSAVEFSSPVPSMPSFTFFSPMAANEPLSISLETKSETTKTGKGYGGSNLEKLFMLPDSPVPVVKQVAGELEQKIEVRRGGLNGSRHAGIHSKRNNTIGLGAYSWIAVASLFRSSADFVLIKKLDQLTDTTKGGKAVTQETGAWLLETELQGFAKVVVMPDEVKLVGLAEVIFVAVVPNIKPEFKPAAGKLEFEPAVAKLEFEPAVAKLKFEPAVAKLEFEPAAAKLEFEPAVAKLAVELAEKKLVVVPTGEDFLVVSGGVGFVVVVPREKLGVVVPGEKLGVVVPGEKLEVVVPREKLEVVVPREKLEVVVPGEKLAVVEPGEKLVVVVPGEKLGVVVPGEKLGVVVPREKLEVVPEEKLAVVVPGEKLVVVVPIEKLGIVVPRPKTVLVLIGVNPDFP</sequence>
<feature type="domain" description="Protein kinase" evidence="16">
    <location>
        <begin position="42"/>
        <end position="300"/>
    </location>
</feature>
<dbReference type="InterPro" id="IPR011009">
    <property type="entry name" value="Kinase-like_dom_sf"/>
</dbReference>